<reference evidence="1 4" key="1">
    <citation type="journal article" date="2015" name="Genome Announc.">
        <title>Complete Genome Sequence of the Nitrogen-Fixing and Solvent-Producing Clostridium pasteurianum DSM 525.</title>
        <authorList>
            <person name="Poehlein A."/>
            <person name="Grosse-Honebrink A."/>
            <person name="Zhang Y."/>
            <person name="Minton N.P."/>
            <person name="Daniel R."/>
        </authorList>
    </citation>
    <scope>NUCLEOTIDE SEQUENCE [LARGE SCALE GENOMIC DNA]</scope>
    <source>
        <strain evidence="1">DSM 525</strain>
        <strain evidence="4">DSM 525 / ATCC 6013</strain>
    </source>
</reference>
<evidence type="ECO:0000313" key="1">
    <source>
        <dbReference type="EMBL" id="AJA51082.1"/>
    </source>
</evidence>
<dbReference type="KEGG" id="cpat:CLPA_c09940"/>
<sequence length="451" mass="51694">MFMERISNQLYVVSLDGLSTLDFDYISNLPNFKKFIENSSYCKNVYSVYPTLTYPAHTTIVTGKYPKNHGIINNTLLQLNKKSPDWYWYRKNIKCETIYDLAVKNGLIVAALLWPVTAKSKIQYNMPEIFANRFWENQIMVSLFNGTPLFQYQINKKFGHLRDGVKQPNLDNFTHQSFLYTIKNKNLDLTLVHYTDLDSTRHIYGFNSDEAKLALVRHDKRLGEIIETLKEKGIYEESTIILLGDHSSLDENKIVNLNILLAEKGYIQLDKNGKISSYTAIVKNCDGSAYVYTKSDEGENESLKKILKEFNEKYQCIEAIYSGEEASYMGADPNCYLMLEARKGYYFQDGLKGNIIKEVTSYNTEDGVEHTLSTHGYSPFKDDYTTVFMASGMGIKSGNIIEKMNLIDEGPTMARLLGLTLKDADGEIIYDFIDENNVSHSTYEDKESSYE</sequence>
<dbReference type="EMBL" id="CP009268">
    <property type="protein sequence ID" value="AJA51082.1"/>
    <property type="molecule type" value="Genomic_DNA"/>
</dbReference>
<dbReference type="SUPFAM" id="SSF53649">
    <property type="entry name" value="Alkaline phosphatase-like"/>
    <property type="match status" value="1"/>
</dbReference>
<accession>A0A0H3J156</accession>
<dbReference type="Pfam" id="PF01663">
    <property type="entry name" value="Phosphodiest"/>
    <property type="match status" value="1"/>
</dbReference>
<dbReference type="GO" id="GO:0016787">
    <property type="term" value="F:hydrolase activity"/>
    <property type="evidence" value="ECO:0007669"/>
    <property type="project" value="UniProtKB-ARBA"/>
</dbReference>
<dbReference type="PANTHER" id="PTHR10151:SF120">
    <property type="entry name" value="BIS(5'-ADENOSYL)-TRIPHOSPHATASE"/>
    <property type="match status" value="1"/>
</dbReference>
<dbReference type="InterPro" id="IPR017850">
    <property type="entry name" value="Alkaline_phosphatase_core_sf"/>
</dbReference>
<evidence type="ECO:0000313" key="3">
    <source>
        <dbReference type="Proteomes" id="UP000028042"/>
    </source>
</evidence>
<gene>
    <name evidence="1" type="ORF">CLPA_c09940</name>
    <name evidence="2" type="ORF">CP6013_02158</name>
</gene>
<name>A0A0H3J156_CLOPA</name>
<evidence type="ECO:0000313" key="4">
    <source>
        <dbReference type="Proteomes" id="UP000030905"/>
    </source>
</evidence>
<proteinExistence type="predicted"/>
<dbReference type="Proteomes" id="UP000028042">
    <property type="component" value="Unassembled WGS sequence"/>
</dbReference>
<evidence type="ECO:0000313" key="2">
    <source>
        <dbReference type="EMBL" id="KRU12910.1"/>
    </source>
</evidence>
<dbReference type="PANTHER" id="PTHR10151">
    <property type="entry name" value="ECTONUCLEOTIDE PYROPHOSPHATASE/PHOSPHODIESTERASE"/>
    <property type="match status" value="1"/>
</dbReference>
<protein>
    <submittedName>
        <fullName evidence="2">Type I phosphodiesterase/nucleotide pyrophosphatase</fullName>
    </submittedName>
</protein>
<dbReference type="InterPro" id="IPR002591">
    <property type="entry name" value="Phosphodiest/P_Trfase"/>
</dbReference>
<dbReference type="KEGG" id="cpae:CPAST_c09940"/>
<reference evidence="2" key="2">
    <citation type="submission" date="2015-10" db="EMBL/GenBank/DDBJ databases">
        <title>Improved Draft Genome Sequence of Clostridium pasteurianum Strain ATCC 6013 (DSM 525) Using a Hybrid Next-Generation Sequencing Approach.</title>
        <authorList>
            <person name="Pyne M.E."/>
            <person name="Utturkar S.M."/>
            <person name="Brown S.D."/>
            <person name="Moo-Young M."/>
            <person name="Chung D.A."/>
            <person name="Chou P.C."/>
        </authorList>
    </citation>
    <scope>NUCLEOTIDE SEQUENCE</scope>
    <source>
        <strain evidence="2">ATCC 6013</strain>
    </source>
</reference>
<dbReference type="EMBL" id="JPGY02000001">
    <property type="protein sequence ID" value="KRU12910.1"/>
    <property type="molecule type" value="Genomic_DNA"/>
</dbReference>
<dbReference type="AlphaFoldDB" id="A0A0H3J156"/>
<reference evidence="2 3" key="3">
    <citation type="journal article" name="Genome Announc.">
        <title>Improved Draft Genome Sequence of Clostridium pasteurianum Strain ATCC 6013 (DSM 525) Using a Hybrid Next-Generation Sequencing Approach.</title>
        <authorList>
            <person name="Pyne M.E."/>
            <person name="Utturkar S."/>
            <person name="Brown S.D."/>
            <person name="Moo-Young M."/>
            <person name="Chung D.A."/>
            <person name="Chou C.P."/>
        </authorList>
    </citation>
    <scope>NUCLEOTIDE SEQUENCE [LARGE SCALE GENOMIC DNA]</scope>
    <source>
        <strain evidence="2 3">ATCC 6013</strain>
    </source>
</reference>
<dbReference type="Proteomes" id="UP000030905">
    <property type="component" value="Chromosome"/>
</dbReference>
<dbReference type="CDD" id="cd16018">
    <property type="entry name" value="Enpp"/>
    <property type="match status" value="1"/>
</dbReference>
<keyword evidence="4" id="KW-1185">Reference proteome</keyword>
<dbReference type="Gene3D" id="3.40.720.10">
    <property type="entry name" value="Alkaline Phosphatase, subunit A"/>
    <property type="match status" value="1"/>
</dbReference>
<organism evidence="1 4">
    <name type="scientific">Clostridium pasteurianum DSM 525 = ATCC 6013</name>
    <dbReference type="NCBI Taxonomy" id="1262449"/>
    <lineage>
        <taxon>Bacteria</taxon>
        <taxon>Bacillati</taxon>
        <taxon>Bacillota</taxon>
        <taxon>Clostridia</taxon>
        <taxon>Eubacteriales</taxon>
        <taxon>Clostridiaceae</taxon>
        <taxon>Clostridium</taxon>
    </lineage>
</organism>
<dbReference type="eggNOG" id="COG1524">
    <property type="taxonomic scope" value="Bacteria"/>
</dbReference>
<dbReference type="PATRIC" id="fig|1262449.7.peg.1005"/>